<dbReference type="EMBL" id="JAJEPS010000001">
    <property type="protein sequence ID" value="MCC2124563.1"/>
    <property type="molecule type" value="Genomic_DNA"/>
</dbReference>
<protein>
    <submittedName>
        <fullName evidence="1">Uncharacterized protein</fullName>
    </submittedName>
</protein>
<organism evidence="1 2">
    <name type="scientific">Hominiventricola filiformis</name>
    <dbReference type="NCBI Taxonomy" id="2885352"/>
    <lineage>
        <taxon>Bacteria</taxon>
        <taxon>Bacillati</taxon>
        <taxon>Bacillota</taxon>
        <taxon>Clostridia</taxon>
        <taxon>Lachnospirales</taxon>
        <taxon>Lachnospiraceae</taxon>
        <taxon>Hominiventricola</taxon>
    </lineage>
</organism>
<keyword evidence="2" id="KW-1185">Reference proteome</keyword>
<proteinExistence type="predicted"/>
<gene>
    <name evidence="1" type="ORF">LKD36_00040</name>
</gene>
<evidence type="ECO:0000313" key="2">
    <source>
        <dbReference type="Proteomes" id="UP001198220"/>
    </source>
</evidence>
<name>A0AAE3D8C3_9FIRM</name>
<sequence length="293" mass="31513">MSKCCPKGQHCTPEEPCTDVCTSPLCGDPTLLPVYAPVIYDELGVNICQTLTIDDNTFSTLTTAEKAFVQILDIDFGTTEISPLNGRPNCTEITLQNLAITMLIRLYSCSDQLLGTFTGTYTYLPPTTDPGYDEDTNPSSVTIELFTPYGISYEIAAGPPVTAVPSISYLGFTTENRTLTQGLNVTAQPKVLNLSIPDSQITVGLTLIVSNVVYSQYLIPHQGKVHVPKGSLEPEDDSLCLNFVNGDLLELDIKPLELGKPACEERLKNDCGCSGSGCCCKNRGPQNTPGNGT</sequence>
<evidence type="ECO:0000313" key="1">
    <source>
        <dbReference type="EMBL" id="MCC2124563.1"/>
    </source>
</evidence>
<dbReference type="AlphaFoldDB" id="A0AAE3D8C3"/>
<dbReference type="Proteomes" id="UP001198220">
    <property type="component" value="Unassembled WGS sequence"/>
</dbReference>
<accession>A0AAE3D8C3</accession>
<comment type="caution">
    <text evidence="1">The sequence shown here is derived from an EMBL/GenBank/DDBJ whole genome shotgun (WGS) entry which is preliminary data.</text>
</comment>
<dbReference type="RefSeq" id="WP_308458191.1">
    <property type="nucleotide sequence ID" value="NZ_JAJEPS010000001.1"/>
</dbReference>
<reference evidence="1 2" key="1">
    <citation type="submission" date="2021-10" db="EMBL/GenBank/DDBJ databases">
        <title>Anaerobic single-cell dispensing facilitates the cultivation of human gut bacteria.</title>
        <authorList>
            <person name="Afrizal A."/>
        </authorList>
    </citation>
    <scope>NUCLEOTIDE SEQUENCE [LARGE SCALE GENOMIC DNA]</scope>
    <source>
        <strain evidence="1 2">CLA-AA-H276</strain>
    </source>
</reference>